<evidence type="ECO:0000313" key="11">
    <source>
        <dbReference type="EMBL" id="KAF7291878.1"/>
    </source>
</evidence>
<dbReference type="GeneID" id="59351153"/>
<keyword evidence="8" id="KW-0210">Decarboxylase</keyword>
<protein>
    <recommendedName>
        <fullName evidence="3 8">Glutamate decarboxylase</fullName>
        <ecNumber evidence="3 8">4.1.1.15</ecNumber>
    </recommendedName>
</protein>
<feature type="modified residue" description="N6-(pyridoxal phosphate)lysine" evidence="7">
    <location>
        <position position="295"/>
    </location>
</feature>
<dbReference type="InterPro" id="IPR010107">
    <property type="entry name" value="Glutamate_decarboxylase"/>
</dbReference>
<dbReference type="Pfam" id="PF00282">
    <property type="entry name" value="Pyridoxal_deC"/>
    <property type="match status" value="1"/>
</dbReference>
<comment type="similarity">
    <text evidence="2 8">Belongs to the group II decarboxylase family.</text>
</comment>
<evidence type="ECO:0000256" key="7">
    <source>
        <dbReference type="PIRSR" id="PIRSR602129-50"/>
    </source>
</evidence>
<dbReference type="Gene3D" id="3.40.640.10">
    <property type="entry name" value="Type I PLP-dependent aspartate aminotransferase-like (Major domain)"/>
    <property type="match status" value="1"/>
</dbReference>
<evidence type="ECO:0000256" key="9">
    <source>
        <dbReference type="SAM" id="MobiDB-lite"/>
    </source>
</evidence>
<dbReference type="FunFam" id="3.40.640.10:FF:000017">
    <property type="entry name" value="Glutamate decarboxylase"/>
    <property type="match status" value="1"/>
</dbReference>
<feature type="region of interest" description="Disordered" evidence="9">
    <location>
        <begin position="634"/>
        <end position="669"/>
    </location>
</feature>
<evidence type="ECO:0000256" key="3">
    <source>
        <dbReference type="ARBA" id="ARBA00012421"/>
    </source>
</evidence>
<dbReference type="NCBIfam" id="TIGR01788">
    <property type="entry name" value="Glu-decarb-GAD"/>
    <property type="match status" value="1"/>
</dbReference>
<dbReference type="OrthoDB" id="5152799at2759"/>
<sequence length="669" mass="74063">MSLSRHINADDVIQRAKEHPRFKHTGQEGRQTLHQSWSRDEDAARAPKYTIPEVGIPSKAAYQLLHDQTALDGNPLLNLASFVHTWMPEEANQLIMENLNKNQVDLDEYPAATIIHNRCISMLADLWRAPKDLKAIGTSTAGSSEAIMLGGLAMKKRWQEARKAAGKDHYHPNIVFGSNCQCALEKFARYWDVEARLVPVNKSTNYVMNPHDALQFIDENTIGVMVIMGSTYTGHFENVQLMSDLLDELQKNTGLDVPIHVDAASGGFIAPFAYPDLKWAFDVPRVVSINTSGHKFGLVYAGLGWVLWRDESYLHKDLIFELHYLGSVEYSFTLNFSKPAAPIIAQMYNFLNLGFDGYRRIAIKDLRNARMLARALDATYFTVLSNVHKPVKDLAGLDDTDDPNLYEKGLPVVSFRLSDKFAAEYPHVQQAWVQSMLRTKGWIVPNYNAPEGEAETQILRVVVRETLSEDLIERLIVDILEITEGLMGTSARPRSLHVARHASEKLVAGLRPSNAFMPVPSHGAFSRDSAPSFISIPLLPSSSRLRVPSIAPSLSIGGTPLSPVATRGVAALGTHRHQDGGGTVAALAKLAHILLLPFTSIFYLFIMLLSLFSFNSKRSTSHVNAAHMLPKAIAVSSQPDKEHGRPDVKNFGAGDKEASQGQSGFARQC</sequence>
<feature type="compositionally biased region" description="Polar residues" evidence="9">
    <location>
        <begin position="659"/>
        <end position="669"/>
    </location>
</feature>
<dbReference type="SUPFAM" id="SSF53383">
    <property type="entry name" value="PLP-dependent transferases"/>
    <property type="match status" value="1"/>
</dbReference>
<dbReference type="GO" id="GO:0005829">
    <property type="term" value="C:cytosol"/>
    <property type="evidence" value="ECO:0007669"/>
    <property type="project" value="TreeGrafter"/>
</dbReference>
<dbReference type="GO" id="GO:0006538">
    <property type="term" value="P:L-glutamate catabolic process"/>
    <property type="evidence" value="ECO:0007669"/>
    <property type="project" value="TreeGrafter"/>
</dbReference>
<dbReference type="PANTHER" id="PTHR43321:SF3">
    <property type="entry name" value="GLUTAMATE DECARBOXYLASE"/>
    <property type="match status" value="1"/>
</dbReference>
<reference evidence="11" key="1">
    <citation type="submission" date="2020-05" db="EMBL/GenBank/DDBJ databases">
        <title>Mycena genomes resolve the evolution of fungal bioluminescence.</title>
        <authorList>
            <person name="Tsai I.J."/>
        </authorList>
    </citation>
    <scope>NUCLEOTIDE SEQUENCE</scope>
    <source>
        <strain evidence="11">171206Taipei</strain>
    </source>
</reference>
<keyword evidence="10" id="KW-1133">Transmembrane helix</keyword>
<dbReference type="InterPro" id="IPR002129">
    <property type="entry name" value="PyrdxlP-dep_de-COase"/>
</dbReference>
<evidence type="ECO:0000256" key="8">
    <source>
        <dbReference type="RuleBase" id="RU361171"/>
    </source>
</evidence>
<dbReference type="RefSeq" id="XP_037214605.1">
    <property type="nucleotide sequence ID" value="XM_037368637.1"/>
</dbReference>
<dbReference type="Gene3D" id="4.10.280.50">
    <property type="match status" value="1"/>
</dbReference>
<dbReference type="GO" id="GO:0004351">
    <property type="term" value="F:glutamate decarboxylase activity"/>
    <property type="evidence" value="ECO:0007669"/>
    <property type="project" value="UniProtKB-EC"/>
</dbReference>
<evidence type="ECO:0000256" key="10">
    <source>
        <dbReference type="SAM" id="Phobius"/>
    </source>
</evidence>
<organism evidence="11 12">
    <name type="scientific">Mycena indigotica</name>
    <dbReference type="NCBI Taxonomy" id="2126181"/>
    <lineage>
        <taxon>Eukaryota</taxon>
        <taxon>Fungi</taxon>
        <taxon>Dikarya</taxon>
        <taxon>Basidiomycota</taxon>
        <taxon>Agaricomycotina</taxon>
        <taxon>Agaricomycetes</taxon>
        <taxon>Agaricomycetidae</taxon>
        <taxon>Agaricales</taxon>
        <taxon>Marasmiineae</taxon>
        <taxon>Mycenaceae</taxon>
        <taxon>Mycena</taxon>
    </lineage>
</organism>
<dbReference type="EMBL" id="JACAZF010000012">
    <property type="protein sequence ID" value="KAF7291878.1"/>
    <property type="molecule type" value="Genomic_DNA"/>
</dbReference>
<evidence type="ECO:0000256" key="6">
    <source>
        <dbReference type="ARBA" id="ARBA00048868"/>
    </source>
</evidence>
<proteinExistence type="inferred from homology"/>
<dbReference type="GO" id="GO:0030170">
    <property type="term" value="F:pyridoxal phosphate binding"/>
    <property type="evidence" value="ECO:0007669"/>
    <property type="project" value="InterPro"/>
</dbReference>
<feature type="transmembrane region" description="Helical" evidence="10">
    <location>
        <begin position="590"/>
        <end position="612"/>
    </location>
</feature>
<dbReference type="PANTHER" id="PTHR43321">
    <property type="entry name" value="GLUTAMATE DECARBOXYLASE"/>
    <property type="match status" value="1"/>
</dbReference>
<keyword evidence="10" id="KW-0812">Transmembrane</keyword>
<keyword evidence="4 7" id="KW-0663">Pyridoxal phosphate</keyword>
<dbReference type="Proteomes" id="UP000636479">
    <property type="component" value="Unassembled WGS sequence"/>
</dbReference>
<dbReference type="EC" id="4.1.1.15" evidence="3 8"/>
<comment type="caution">
    <text evidence="11">The sequence shown here is derived from an EMBL/GenBank/DDBJ whole genome shotgun (WGS) entry which is preliminary data.</text>
</comment>
<dbReference type="InterPro" id="IPR015421">
    <property type="entry name" value="PyrdxlP-dep_Trfase_major"/>
</dbReference>
<feature type="region of interest" description="Disordered" evidence="9">
    <location>
        <begin position="1"/>
        <end position="41"/>
    </location>
</feature>
<evidence type="ECO:0000256" key="1">
    <source>
        <dbReference type="ARBA" id="ARBA00001933"/>
    </source>
</evidence>
<name>A0A8H6S3Y9_9AGAR</name>
<keyword evidence="12" id="KW-1185">Reference proteome</keyword>
<accession>A0A8H6S3Y9</accession>
<evidence type="ECO:0000313" key="12">
    <source>
        <dbReference type="Proteomes" id="UP000636479"/>
    </source>
</evidence>
<keyword evidence="10" id="KW-0472">Membrane</keyword>
<evidence type="ECO:0000256" key="2">
    <source>
        <dbReference type="ARBA" id="ARBA00009533"/>
    </source>
</evidence>
<evidence type="ECO:0000256" key="5">
    <source>
        <dbReference type="ARBA" id="ARBA00023239"/>
    </source>
</evidence>
<comment type="catalytic activity">
    <reaction evidence="6 8">
        <text>L-glutamate + H(+) = 4-aminobutanoate + CO2</text>
        <dbReference type="Rhea" id="RHEA:17785"/>
        <dbReference type="ChEBI" id="CHEBI:15378"/>
        <dbReference type="ChEBI" id="CHEBI:16526"/>
        <dbReference type="ChEBI" id="CHEBI:29985"/>
        <dbReference type="ChEBI" id="CHEBI:59888"/>
        <dbReference type="EC" id="4.1.1.15"/>
    </reaction>
</comment>
<keyword evidence="5 8" id="KW-0456">Lyase</keyword>
<gene>
    <name evidence="11" type="ORF">MIND_01213100</name>
</gene>
<feature type="compositionally biased region" description="Basic and acidic residues" evidence="9">
    <location>
        <begin position="639"/>
        <end position="658"/>
    </location>
</feature>
<dbReference type="AlphaFoldDB" id="A0A8H6S3Y9"/>
<feature type="compositionally biased region" description="Basic and acidic residues" evidence="9">
    <location>
        <begin position="7"/>
        <end position="19"/>
    </location>
</feature>
<dbReference type="Gene3D" id="3.90.1150.160">
    <property type="match status" value="1"/>
</dbReference>
<dbReference type="InterPro" id="IPR015424">
    <property type="entry name" value="PyrdxlP-dep_Trfase"/>
</dbReference>
<comment type="cofactor">
    <cofactor evidence="1 7 8">
        <name>pyridoxal 5'-phosphate</name>
        <dbReference type="ChEBI" id="CHEBI:597326"/>
    </cofactor>
</comment>
<evidence type="ECO:0000256" key="4">
    <source>
        <dbReference type="ARBA" id="ARBA00022898"/>
    </source>
</evidence>